<comment type="similarity">
    <text evidence="1 3">Belongs to the short-chain dehydrogenases/reductases (SDR) family.</text>
</comment>
<keyword evidence="5" id="KW-1185">Reference proteome</keyword>
<dbReference type="Pfam" id="PF00106">
    <property type="entry name" value="adh_short"/>
    <property type="match status" value="1"/>
</dbReference>
<evidence type="ECO:0000256" key="3">
    <source>
        <dbReference type="RuleBase" id="RU000363"/>
    </source>
</evidence>
<dbReference type="PRINTS" id="PR00081">
    <property type="entry name" value="GDHRDH"/>
</dbReference>
<proteinExistence type="inferred from homology"/>
<dbReference type="InterPro" id="IPR036291">
    <property type="entry name" value="NAD(P)-bd_dom_sf"/>
</dbReference>
<name>A0ABN7AQT9_9HEMI</name>
<evidence type="ECO:0000313" key="5">
    <source>
        <dbReference type="Proteomes" id="UP001307889"/>
    </source>
</evidence>
<dbReference type="SUPFAM" id="SSF51735">
    <property type="entry name" value="NAD(P)-binding Rossmann-fold domains"/>
    <property type="match status" value="1"/>
</dbReference>
<reference evidence="4 5" key="1">
    <citation type="submission" date="2023-09" db="EMBL/GenBank/DDBJ databases">
        <title>Nesidiocoris tenuis whole genome shotgun sequence.</title>
        <authorList>
            <person name="Shibata T."/>
            <person name="Shimoda M."/>
            <person name="Kobayashi T."/>
            <person name="Uehara T."/>
        </authorList>
    </citation>
    <scope>NUCLEOTIDE SEQUENCE [LARGE SCALE GENOMIC DNA]</scope>
    <source>
        <strain evidence="4 5">Japan</strain>
    </source>
</reference>
<evidence type="ECO:0000313" key="4">
    <source>
        <dbReference type="EMBL" id="BES94581.1"/>
    </source>
</evidence>
<organism evidence="4 5">
    <name type="scientific">Nesidiocoris tenuis</name>
    <dbReference type="NCBI Taxonomy" id="355587"/>
    <lineage>
        <taxon>Eukaryota</taxon>
        <taxon>Metazoa</taxon>
        <taxon>Ecdysozoa</taxon>
        <taxon>Arthropoda</taxon>
        <taxon>Hexapoda</taxon>
        <taxon>Insecta</taxon>
        <taxon>Pterygota</taxon>
        <taxon>Neoptera</taxon>
        <taxon>Paraneoptera</taxon>
        <taxon>Hemiptera</taxon>
        <taxon>Heteroptera</taxon>
        <taxon>Panheteroptera</taxon>
        <taxon>Cimicomorpha</taxon>
        <taxon>Miridae</taxon>
        <taxon>Dicyphina</taxon>
        <taxon>Nesidiocoris</taxon>
    </lineage>
</organism>
<dbReference type="Proteomes" id="UP001307889">
    <property type="component" value="Chromosome 5"/>
</dbReference>
<dbReference type="PANTHER" id="PTHR43115">
    <property type="entry name" value="DEHYDROGENASE/REDUCTASE SDR FAMILY MEMBER 11"/>
    <property type="match status" value="1"/>
</dbReference>
<accession>A0ABN7AQT9</accession>
<dbReference type="Gene3D" id="3.40.50.720">
    <property type="entry name" value="NAD(P)-binding Rossmann-like Domain"/>
    <property type="match status" value="1"/>
</dbReference>
<protein>
    <submittedName>
        <fullName evidence="4">Dehydrogenase reductase SDR family member 11-like</fullName>
    </submittedName>
</protein>
<evidence type="ECO:0000256" key="1">
    <source>
        <dbReference type="ARBA" id="ARBA00006484"/>
    </source>
</evidence>
<evidence type="ECO:0000256" key="2">
    <source>
        <dbReference type="ARBA" id="ARBA00023002"/>
    </source>
</evidence>
<dbReference type="InterPro" id="IPR002347">
    <property type="entry name" value="SDR_fam"/>
</dbReference>
<dbReference type="PANTHER" id="PTHR43115:SF4">
    <property type="entry name" value="DEHYDROGENASE_REDUCTASE SDR FAMILY MEMBER 11"/>
    <property type="match status" value="1"/>
</dbReference>
<keyword evidence="2" id="KW-0560">Oxidoreductase</keyword>
<sequence length="253" mass="28046">MQRWAGKLALVTGASSGIGAAIVRDLAKQGVNVVTLARRQDRLQALAEEMKGEKGRIYPLKADLAQEEEIVRSFKWIETNLKSPVHILVNNAGLSILGDTIDGKMDDWRKMFELNVIAVGACIREHVQSMKRHNVNDGHIIDICSIVAHRIIDFPGFYVYTATKQAVKAITEGVRQELLKANSQTRVTTVSPGYVESELFAKAENYSEQSKSALVVLPRLQPSDVSGAVIYALKLPQHVRIHDITIQSTSEKF</sequence>
<gene>
    <name evidence="4" type="ORF">NTJ_07390</name>
</gene>
<dbReference type="PRINTS" id="PR00080">
    <property type="entry name" value="SDRFAMILY"/>
</dbReference>
<dbReference type="EMBL" id="AP028913">
    <property type="protein sequence ID" value="BES94581.1"/>
    <property type="molecule type" value="Genomic_DNA"/>
</dbReference>
<dbReference type="InterPro" id="IPR020904">
    <property type="entry name" value="Sc_DH/Rdtase_CS"/>
</dbReference>
<dbReference type="PROSITE" id="PS00061">
    <property type="entry name" value="ADH_SHORT"/>
    <property type="match status" value="1"/>
</dbReference>